<dbReference type="EMBL" id="JAFCMP010000076">
    <property type="protein sequence ID" value="KAG5188143.1"/>
    <property type="molecule type" value="Genomic_DNA"/>
</dbReference>
<protein>
    <submittedName>
        <fullName evidence="3">Uncharacterized protein</fullName>
    </submittedName>
</protein>
<dbReference type="InterPro" id="IPR008811">
    <property type="entry name" value="Glycosyl_hydrolases_36"/>
</dbReference>
<gene>
    <name evidence="3" type="ORF">JKP88DRAFT_178307</name>
</gene>
<dbReference type="Proteomes" id="UP000664859">
    <property type="component" value="Unassembled WGS sequence"/>
</dbReference>
<dbReference type="Pfam" id="PF05691">
    <property type="entry name" value="Raffinose_syn"/>
    <property type="match status" value="1"/>
</dbReference>
<proteinExistence type="predicted"/>
<keyword evidence="4" id="KW-1185">Reference proteome</keyword>
<feature type="region of interest" description="Disordered" evidence="2">
    <location>
        <begin position="128"/>
        <end position="149"/>
    </location>
</feature>
<evidence type="ECO:0000256" key="2">
    <source>
        <dbReference type="SAM" id="MobiDB-lite"/>
    </source>
</evidence>
<sequence length="187" mass="19204">MVALSRFKLWWMRPSHIAHPSAVPPETQLLLGETPEALPDGGTLYTVFIPLLDGVVKCSLKGAADQTLHVVAETGCPGTPVPAYVHALYIAVGADPFVLLEASMAAGEVELTVSVGSDAGADFEGLSSHPGASAAVSTPASSGGEGGEWAVNGGAGGAHLGGGRRRSVEQGVPSFVNHFGWCTWDSW</sequence>
<evidence type="ECO:0000313" key="3">
    <source>
        <dbReference type="EMBL" id="KAG5188143.1"/>
    </source>
</evidence>
<evidence type="ECO:0000313" key="4">
    <source>
        <dbReference type="Proteomes" id="UP000664859"/>
    </source>
</evidence>
<reference evidence="3" key="1">
    <citation type="submission" date="2021-02" db="EMBL/GenBank/DDBJ databases">
        <title>First Annotated Genome of the Yellow-green Alga Tribonema minus.</title>
        <authorList>
            <person name="Mahan K.M."/>
        </authorList>
    </citation>
    <scope>NUCLEOTIDE SEQUENCE</scope>
    <source>
        <strain evidence="3">UTEX B ZZ1240</strain>
    </source>
</reference>
<dbReference type="OrthoDB" id="4664297at2759"/>
<evidence type="ECO:0000256" key="1">
    <source>
        <dbReference type="ARBA" id="ARBA00023277"/>
    </source>
</evidence>
<dbReference type="AlphaFoldDB" id="A0A835Z7Z4"/>
<keyword evidence="1" id="KW-0119">Carbohydrate metabolism</keyword>
<comment type="caution">
    <text evidence="3">The sequence shown here is derived from an EMBL/GenBank/DDBJ whole genome shotgun (WGS) entry which is preliminary data.</text>
</comment>
<organism evidence="3 4">
    <name type="scientific">Tribonema minus</name>
    <dbReference type="NCBI Taxonomy" id="303371"/>
    <lineage>
        <taxon>Eukaryota</taxon>
        <taxon>Sar</taxon>
        <taxon>Stramenopiles</taxon>
        <taxon>Ochrophyta</taxon>
        <taxon>PX clade</taxon>
        <taxon>Xanthophyceae</taxon>
        <taxon>Tribonematales</taxon>
        <taxon>Tribonemataceae</taxon>
        <taxon>Tribonema</taxon>
    </lineage>
</organism>
<name>A0A835Z7Z4_9STRA</name>
<dbReference type="PANTHER" id="PTHR31268">
    <property type="match status" value="1"/>
</dbReference>
<dbReference type="PANTHER" id="PTHR31268:SF32">
    <property type="entry name" value="GALACTINOL--SUCROSE GALACTOSYLTRANSFERASE 2-RELATED"/>
    <property type="match status" value="1"/>
</dbReference>
<accession>A0A835Z7Z4</accession>